<organism evidence="1 2">
    <name type="scientific">Erwinia phage PhiEaH1</name>
    <dbReference type="NCBI Taxonomy" id="1401669"/>
    <lineage>
        <taxon>Viruses</taxon>
        <taxon>Duplodnaviria</taxon>
        <taxon>Heunggongvirae</taxon>
        <taxon>Uroviricota</taxon>
        <taxon>Caudoviricetes</taxon>
        <taxon>Chimalliviridae</taxon>
        <taxon>Iapetusvirus</taxon>
        <taxon>Iapetusvirus EaH1</taxon>
    </lineage>
</organism>
<evidence type="ECO:0000313" key="1">
    <source>
        <dbReference type="EMBL" id="AGX01733.1"/>
    </source>
</evidence>
<sequence length="99" mass="11204">MGAAAGVVNRKEGLRPLFLFSFLEDPNMAKVPKPNPLRKSLDDLIKQAEIDAKEMHRLRMETHLRNGLENGVPIDSLSAVFNLSVEEIQHFEQHGQLEE</sequence>
<dbReference type="Proteomes" id="UP000204235">
    <property type="component" value="Segment"/>
</dbReference>
<dbReference type="GeneID" id="18500911"/>
<proteinExistence type="predicted"/>
<dbReference type="KEGG" id="vg:18500911"/>
<dbReference type="EMBL" id="KF623294">
    <property type="protein sequence ID" value="AGX01733.1"/>
    <property type="molecule type" value="Genomic_DNA"/>
</dbReference>
<keyword evidence="2" id="KW-1185">Reference proteome</keyword>
<reference evidence="1 2" key="1">
    <citation type="journal article" date="2014" name="FEMS Microbiol. Lett.">
        <title>The genome of the Erwinia amylovora phage PhiEaH1 reveals greater diversity and broadens the applicability of phages for the treatment of fire blight.</title>
        <authorList>
            <person name="Meczker K."/>
            <person name="Domotor D."/>
            <person name="Vass J."/>
            <person name="Rakhely G."/>
            <person name="Schneider G."/>
            <person name="Kovacs T."/>
        </authorList>
    </citation>
    <scope>NUCLEOTIDE SEQUENCE [LARGE SCALE GENOMIC DNA]</scope>
</reference>
<accession>W8D0E5</accession>
<evidence type="ECO:0000313" key="2">
    <source>
        <dbReference type="Proteomes" id="UP000204235"/>
    </source>
</evidence>
<dbReference type="RefSeq" id="YP_009010064.1">
    <property type="nucleotide sequence ID" value="NC_023610.1"/>
</dbReference>
<name>W8D0E5_9CAUD</name>
<protein>
    <submittedName>
        <fullName evidence="1">Uncharacterized protein</fullName>
    </submittedName>
</protein>